<sequence>MGNGVSAEEAEAVGYRVLGVQPASPASGAGLVSFLDFVVECDGTELKELDSTLIDKIKAFEDKPLACKIYNIKSRQTREVIITPRRGWGGHGLLGVTIRFDTYFKADEQLVRVLEIEDGSPAQIAGLRPQSDYLLGTAERAFADASALNEECARHLNRPVEFYAYNVDTDEVRVITVLPTHDWGGKGLLGAAVAHGYLHRLPARCRNTNGISVEPERPVHPNARNAMSDLDTPAPAAPADGAPPLPHST</sequence>
<dbReference type="AlphaFoldDB" id="A0AAD7UDW4"/>
<evidence type="ECO:0000256" key="3">
    <source>
        <dbReference type="ARBA" id="ARBA00023034"/>
    </source>
</evidence>
<dbReference type="InterPro" id="IPR036034">
    <property type="entry name" value="PDZ_sf"/>
</dbReference>
<evidence type="ECO:0000256" key="4">
    <source>
        <dbReference type="ARBA" id="ARBA00023136"/>
    </source>
</evidence>
<keyword evidence="4" id="KW-0472">Membrane</keyword>
<feature type="domain" description="PDZ GRASP-type" evidence="6">
    <location>
        <begin position="13"/>
        <end position="103"/>
    </location>
</feature>
<dbReference type="Gene3D" id="2.30.42.10">
    <property type="match status" value="2"/>
</dbReference>
<keyword evidence="2" id="KW-0677">Repeat</keyword>
<dbReference type="GO" id="GO:0007030">
    <property type="term" value="P:Golgi organization"/>
    <property type="evidence" value="ECO:0007669"/>
    <property type="project" value="TreeGrafter"/>
</dbReference>
<evidence type="ECO:0000256" key="1">
    <source>
        <dbReference type="ARBA" id="ARBA00004394"/>
    </source>
</evidence>
<dbReference type="Proteomes" id="UP001230188">
    <property type="component" value="Unassembled WGS sequence"/>
</dbReference>
<dbReference type="PANTHER" id="PTHR12893:SF0">
    <property type="entry name" value="GRASP65"/>
    <property type="match status" value="1"/>
</dbReference>
<dbReference type="PROSITE" id="PS51865">
    <property type="entry name" value="PDZ_GRASP"/>
    <property type="match status" value="2"/>
</dbReference>
<keyword evidence="3" id="KW-0333">Golgi apparatus</keyword>
<dbReference type="GO" id="GO:0000139">
    <property type="term" value="C:Golgi membrane"/>
    <property type="evidence" value="ECO:0007669"/>
    <property type="project" value="UniProtKB-SubCell"/>
</dbReference>
<dbReference type="Pfam" id="PF04495">
    <property type="entry name" value="GRASP55_65"/>
    <property type="match status" value="1"/>
</dbReference>
<comment type="caution">
    <text evidence="7">The sequence shown here is derived from an EMBL/GenBank/DDBJ whole genome shotgun (WGS) entry which is preliminary data.</text>
</comment>
<dbReference type="SUPFAM" id="SSF50156">
    <property type="entry name" value="PDZ domain-like"/>
    <property type="match status" value="1"/>
</dbReference>
<dbReference type="InterPro" id="IPR007583">
    <property type="entry name" value="GRASP55_65"/>
</dbReference>
<dbReference type="EMBL" id="JAQMWT010000393">
    <property type="protein sequence ID" value="KAJ8601958.1"/>
    <property type="molecule type" value="Genomic_DNA"/>
</dbReference>
<reference evidence="7" key="1">
    <citation type="submission" date="2023-01" db="EMBL/GenBank/DDBJ databases">
        <title>Metagenome sequencing of chrysophaentin producing Chrysophaeum taylorii.</title>
        <authorList>
            <person name="Davison J."/>
            <person name="Bewley C."/>
        </authorList>
    </citation>
    <scope>NUCLEOTIDE SEQUENCE</scope>
    <source>
        <strain evidence="7">NIES-1699</strain>
    </source>
</reference>
<evidence type="ECO:0000256" key="5">
    <source>
        <dbReference type="SAM" id="MobiDB-lite"/>
    </source>
</evidence>
<feature type="domain" description="PDZ GRASP-type" evidence="6">
    <location>
        <begin position="109"/>
        <end position="198"/>
    </location>
</feature>
<keyword evidence="8" id="KW-1185">Reference proteome</keyword>
<evidence type="ECO:0000313" key="8">
    <source>
        <dbReference type="Proteomes" id="UP001230188"/>
    </source>
</evidence>
<name>A0AAD7UDW4_9STRA</name>
<evidence type="ECO:0000256" key="2">
    <source>
        <dbReference type="ARBA" id="ARBA00022737"/>
    </source>
</evidence>
<comment type="subcellular location">
    <subcellularLocation>
        <location evidence="1">Golgi apparatus membrane</location>
    </subcellularLocation>
</comment>
<evidence type="ECO:0000259" key="6">
    <source>
        <dbReference type="PROSITE" id="PS51865"/>
    </source>
</evidence>
<organism evidence="7 8">
    <name type="scientific">Chrysophaeum taylorii</name>
    <dbReference type="NCBI Taxonomy" id="2483200"/>
    <lineage>
        <taxon>Eukaryota</taxon>
        <taxon>Sar</taxon>
        <taxon>Stramenopiles</taxon>
        <taxon>Ochrophyta</taxon>
        <taxon>Pelagophyceae</taxon>
        <taxon>Pelagomonadales</taxon>
        <taxon>Pelagomonadaceae</taxon>
        <taxon>Chrysophaeum</taxon>
    </lineage>
</organism>
<dbReference type="InterPro" id="IPR024958">
    <property type="entry name" value="GRASP_PDZ"/>
</dbReference>
<protein>
    <recommendedName>
        <fullName evidence="6">PDZ GRASP-type domain-containing protein</fullName>
    </recommendedName>
</protein>
<dbReference type="PANTHER" id="PTHR12893">
    <property type="entry name" value="GOLGI REASSEMBLY STACKING PROTEIN GRASP"/>
    <property type="match status" value="1"/>
</dbReference>
<evidence type="ECO:0000313" key="7">
    <source>
        <dbReference type="EMBL" id="KAJ8601958.1"/>
    </source>
</evidence>
<accession>A0AAD7UDW4</accession>
<proteinExistence type="predicted"/>
<gene>
    <name evidence="7" type="ORF">CTAYLR_004447</name>
</gene>
<feature type="region of interest" description="Disordered" evidence="5">
    <location>
        <begin position="212"/>
        <end position="249"/>
    </location>
</feature>